<feature type="transmembrane region" description="Helical" evidence="9">
    <location>
        <begin position="238"/>
        <end position="259"/>
    </location>
</feature>
<evidence type="ECO:0000256" key="9">
    <source>
        <dbReference type="SAM" id="Phobius"/>
    </source>
</evidence>
<dbReference type="InterPro" id="IPR037185">
    <property type="entry name" value="EmrE-like"/>
</dbReference>
<evidence type="ECO:0000256" key="8">
    <source>
        <dbReference type="SAM" id="MobiDB-lite"/>
    </source>
</evidence>
<keyword evidence="6 9" id="KW-1133">Transmembrane helix</keyword>
<dbReference type="RefSeq" id="WP_213170490.1">
    <property type="nucleotide sequence ID" value="NZ_CP070496.1"/>
</dbReference>
<comment type="subcellular location">
    <subcellularLocation>
        <location evidence="1">Cell membrane</location>
        <topology evidence="1">Multi-pass membrane protein</topology>
    </subcellularLocation>
</comment>
<dbReference type="AlphaFoldDB" id="A0A895XF71"/>
<dbReference type="Pfam" id="PF00892">
    <property type="entry name" value="EamA"/>
    <property type="match status" value="1"/>
</dbReference>
<keyword evidence="4" id="KW-1003">Cell membrane</keyword>
<evidence type="ECO:0000256" key="2">
    <source>
        <dbReference type="ARBA" id="ARBA00007362"/>
    </source>
</evidence>
<evidence type="ECO:0000256" key="4">
    <source>
        <dbReference type="ARBA" id="ARBA00022475"/>
    </source>
</evidence>
<feature type="domain" description="EamA" evidence="10">
    <location>
        <begin position="6"/>
        <end position="142"/>
    </location>
</feature>
<evidence type="ECO:0000256" key="7">
    <source>
        <dbReference type="ARBA" id="ARBA00023136"/>
    </source>
</evidence>
<gene>
    <name evidence="11" type="primary">rarD</name>
    <name evidence="11" type="ORF">JQS30_11980</name>
</gene>
<feature type="transmembrane region" description="Helical" evidence="9">
    <location>
        <begin position="177"/>
        <end position="196"/>
    </location>
</feature>
<reference evidence="11" key="1">
    <citation type="submission" date="2021-02" db="EMBL/GenBank/DDBJ databases">
        <title>Natronoglycomyces albus gen. nov., sp. nov, a haloalkaliphilic actinobacterium from a soda solonchak soil.</title>
        <authorList>
            <person name="Sorokin D.Y."/>
            <person name="Khijniak T.V."/>
            <person name="Zakharycheva A.P."/>
            <person name="Boueva O.V."/>
            <person name="Ariskina E.V."/>
            <person name="Hahnke R.L."/>
            <person name="Bunk B."/>
            <person name="Sproer C."/>
            <person name="Schumann P."/>
            <person name="Evtushenko L.I."/>
            <person name="Kublanov I.V."/>
        </authorList>
    </citation>
    <scope>NUCLEOTIDE SEQUENCE</scope>
    <source>
        <strain evidence="11">DSM 106290</strain>
    </source>
</reference>
<dbReference type="SUPFAM" id="SSF103481">
    <property type="entry name" value="Multidrug resistance efflux transporter EmrE"/>
    <property type="match status" value="2"/>
</dbReference>
<dbReference type="PANTHER" id="PTHR22911">
    <property type="entry name" value="ACYL-MALONYL CONDENSING ENZYME-RELATED"/>
    <property type="match status" value="1"/>
</dbReference>
<feature type="transmembrane region" description="Helical" evidence="9">
    <location>
        <begin position="102"/>
        <end position="119"/>
    </location>
</feature>
<sequence length="314" mass="34592">MNHSRIGYVYGVLAYVLWGLFPVYWKLLAPASALEILAHRVLWSTVFTALILVALRQFAQLKKLKGQNRKIIGISVAAVLISINWGVYIYGVHIDRVVETALGYFINPLFFVLAGLLFFKEKLRPIQWVAVGLGGMAVLILTYDYGRPPWIALILASCFAAYGAVKKRIGFPAAQGLFIESAAATVPALFFLVWLTSVGEDTFTSLGWGHALLLASGGVATAVPLLFFAGAANRIPMVAIGLLQYIAPTLHFLTGVFLFNEPMTAISWMGFSLVWLALLIFSTEAIHHTRRNRHTPMSRPETDEPTAVELTANR</sequence>
<dbReference type="Proteomes" id="UP000662939">
    <property type="component" value="Chromosome"/>
</dbReference>
<dbReference type="PANTHER" id="PTHR22911:SF137">
    <property type="entry name" value="SOLUTE CARRIER FAMILY 35 MEMBER G2-RELATED"/>
    <property type="match status" value="1"/>
</dbReference>
<organism evidence="11 12">
    <name type="scientific">Natronoglycomyces albus</name>
    <dbReference type="NCBI Taxonomy" id="2811108"/>
    <lineage>
        <taxon>Bacteria</taxon>
        <taxon>Bacillati</taxon>
        <taxon>Actinomycetota</taxon>
        <taxon>Actinomycetes</taxon>
        <taxon>Glycomycetales</taxon>
        <taxon>Glycomycetaceae</taxon>
        <taxon>Natronoglycomyces</taxon>
    </lineage>
</organism>
<dbReference type="NCBIfam" id="TIGR00688">
    <property type="entry name" value="rarD"/>
    <property type="match status" value="1"/>
</dbReference>
<evidence type="ECO:0000256" key="5">
    <source>
        <dbReference type="ARBA" id="ARBA00022692"/>
    </source>
</evidence>
<keyword evidence="5 9" id="KW-0812">Transmembrane</keyword>
<name>A0A895XF71_9ACTN</name>
<evidence type="ECO:0000313" key="12">
    <source>
        <dbReference type="Proteomes" id="UP000662939"/>
    </source>
</evidence>
<keyword evidence="3" id="KW-0813">Transport</keyword>
<evidence type="ECO:0000256" key="3">
    <source>
        <dbReference type="ARBA" id="ARBA00022448"/>
    </source>
</evidence>
<dbReference type="InterPro" id="IPR004626">
    <property type="entry name" value="RarD"/>
</dbReference>
<feature type="region of interest" description="Disordered" evidence="8">
    <location>
        <begin position="291"/>
        <end position="314"/>
    </location>
</feature>
<protein>
    <submittedName>
        <fullName evidence="11">EamA family transporter RarD</fullName>
    </submittedName>
</protein>
<keyword evidence="12" id="KW-1185">Reference proteome</keyword>
<keyword evidence="7 9" id="KW-0472">Membrane</keyword>
<feature type="transmembrane region" description="Helical" evidence="9">
    <location>
        <begin position="37"/>
        <end position="59"/>
    </location>
</feature>
<feature type="transmembrane region" description="Helical" evidence="9">
    <location>
        <begin position="208"/>
        <end position="231"/>
    </location>
</feature>
<feature type="transmembrane region" description="Helical" evidence="9">
    <location>
        <begin position="149"/>
        <end position="165"/>
    </location>
</feature>
<evidence type="ECO:0000259" key="10">
    <source>
        <dbReference type="Pfam" id="PF00892"/>
    </source>
</evidence>
<comment type="similarity">
    <text evidence="2">Belongs to the EamA transporter family.</text>
</comment>
<feature type="transmembrane region" description="Helical" evidence="9">
    <location>
        <begin position="265"/>
        <end position="283"/>
    </location>
</feature>
<accession>A0A895XF71</accession>
<evidence type="ECO:0000256" key="1">
    <source>
        <dbReference type="ARBA" id="ARBA00004651"/>
    </source>
</evidence>
<evidence type="ECO:0000256" key="6">
    <source>
        <dbReference type="ARBA" id="ARBA00022989"/>
    </source>
</evidence>
<feature type="transmembrane region" description="Helical" evidence="9">
    <location>
        <begin position="126"/>
        <end position="143"/>
    </location>
</feature>
<evidence type="ECO:0000313" key="11">
    <source>
        <dbReference type="EMBL" id="QSB04491.1"/>
    </source>
</evidence>
<dbReference type="EMBL" id="CP070496">
    <property type="protein sequence ID" value="QSB04491.1"/>
    <property type="molecule type" value="Genomic_DNA"/>
</dbReference>
<dbReference type="KEGG" id="nav:JQS30_11980"/>
<proteinExistence type="inferred from homology"/>
<feature type="transmembrane region" description="Helical" evidence="9">
    <location>
        <begin position="7"/>
        <end position="25"/>
    </location>
</feature>
<feature type="transmembrane region" description="Helical" evidence="9">
    <location>
        <begin position="71"/>
        <end position="90"/>
    </location>
</feature>
<dbReference type="InterPro" id="IPR000620">
    <property type="entry name" value="EamA_dom"/>
</dbReference>
<dbReference type="GO" id="GO:0005886">
    <property type="term" value="C:plasma membrane"/>
    <property type="evidence" value="ECO:0007669"/>
    <property type="project" value="UniProtKB-SubCell"/>
</dbReference>